<gene>
    <name evidence="2" type="ORF">KN1_16290</name>
</gene>
<dbReference type="SUPFAM" id="SSF52821">
    <property type="entry name" value="Rhodanese/Cell cycle control phosphatase"/>
    <property type="match status" value="1"/>
</dbReference>
<dbReference type="AlphaFoldDB" id="A0A8D5U6W9"/>
<keyword evidence="3" id="KW-1185">Reference proteome</keyword>
<dbReference type="GO" id="GO:0004792">
    <property type="term" value="F:thiosulfate-cyanide sulfurtransferase activity"/>
    <property type="evidence" value="ECO:0007669"/>
    <property type="project" value="InterPro"/>
</dbReference>
<evidence type="ECO:0000259" key="1">
    <source>
        <dbReference type="PROSITE" id="PS50206"/>
    </source>
</evidence>
<dbReference type="PROSITE" id="PS00380">
    <property type="entry name" value="RHODANESE_1"/>
    <property type="match status" value="1"/>
</dbReference>
<proteinExistence type="predicted"/>
<dbReference type="PANTHER" id="PTHR43031:SF1">
    <property type="entry name" value="PYRIDINE NUCLEOTIDE-DISULPHIDE OXIDOREDUCTASE"/>
    <property type="match status" value="1"/>
</dbReference>
<dbReference type="PANTHER" id="PTHR43031">
    <property type="entry name" value="FAD-DEPENDENT OXIDOREDUCTASE"/>
    <property type="match status" value="1"/>
</dbReference>
<accession>A0A8D5U6W9</accession>
<organism evidence="2 3">
    <name type="scientific">Stygiolobus caldivivus</name>
    <dbReference type="NCBI Taxonomy" id="2824673"/>
    <lineage>
        <taxon>Archaea</taxon>
        <taxon>Thermoproteota</taxon>
        <taxon>Thermoprotei</taxon>
        <taxon>Sulfolobales</taxon>
        <taxon>Sulfolobaceae</taxon>
        <taxon>Stygiolobus</taxon>
    </lineage>
</organism>
<sequence>MKVNEEYSSPYYPHIIDVFPSVARKLWKKNNVLVLDIRTPMEYEDHHIPGALLVPMDYLDVLIHKIPHTEIAVFCEHGNRARYATYGMPELWKGRKVYYVIGGMAGWMGMGYEVETGMDENGIKWQKWLEELTNS</sequence>
<dbReference type="InterPro" id="IPR001763">
    <property type="entry name" value="Rhodanese-like_dom"/>
</dbReference>
<dbReference type="Pfam" id="PF00581">
    <property type="entry name" value="Rhodanese"/>
    <property type="match status" value="1"/>
</dbReference>
<evidence type="ECO:0000313" key="2">
    <source>
        <dbReference type="EMBL" id="BCU70332.1"/>
    </source>
</evidence>
<feature type="domain" description="Rhodanese" evidence="1">
    <location>
        <begin position="28"/>
        <end position="116"/>
    </location>
</feature>
<evidence type="ECO:0000313" key="3">
    <source>
        <dbReference type="Proteomes" id="UP000825123"/>
    </source>
</evidence>
<dbReference type="SMART" id="SM00450">
    <property type="entry name" value="RHOD"/>
    <property type="match status" value="1"/>
</dbReference>
<dbReference type="EMBL" id="AP024597">
    <property type="protein sequence ID" value="BCU70332.1"/>
    <property type="molecule type" value="Genomic_DNA"/>
</dbReference>
<dbReference type="Proteomes" id="UP000825123">
    <property type="component" value="Chromosome"/>
</dbReference>
<dbReference type="KEGG" id="csty:KN1_16290"/>
<dbReference type="PROSITE" id="PS50206">
    <property type="entry name" value="RHODANESE_3"/>
    <property type="match status" value="1"/>
</dbReference>
<dbReference type="InterPro" id="IPR050229">
    <property type="entry name" value="GlpE_sulfurtransferase"/>
</dbReference>
<name>A0A8D5U6W9_9CREN</name>
<dbReference type="InterPro" id="IPR001307">
    <property type="entry name" value="Thiosulphate_STrfase_CS"/>
</dbReference>
<dbReference type="RefSeq" id="WP_221286888.1">
    <property type="nucleotide sequence ID" value="NZ_AP024597.1"/>
</dbReference>
<dbReference type="CDD" id="cd00158">
    <property type="entry name" value="RHOD"/>
    <property type="match status" value="1"/>
</dbReference>
<dbReference type="InterPro" id="IPR036873">
    <property type="entry name" value="Rhodanese-like_dom_sf"/>
</dbReference>
<reference evidence="2 3" key="1">
    <citation type="submission" date="2021-04" db="EMBL/GenBank/DDBJ databases">
        <title>Complete genome sequence of Stygiolobus sp. KN-1.</title>
        <authorList>
            <person name="Nakamura K."/>
            <person name="Sakai H."/>
            <person name="Kurosawa N."/>
        </authorList>
    </citation>
    <scope>NUCLEOTIDE SEQUENCE [LARGE SCALE GENOMIC DNA]</scope>
    <source>
        <strain evidence="2 3">KN-1</strain>
    </source>
</reference>
<protein>
    <submittedName>
        <fullName evidence="2">Rhodanese-like domain-containing protein</fullName>
    </submittedName>
</protein>
<dbReference type="GeneID" id="66163349"/>
<dbReference type="Gene3D" id="3.40.250.10">
    <property type="entry name" value="Rhodanese-like domain"/>
    <property type="match status" value="1"/>
</dbReference>